<evidence type="ECO:0000313" key="4">
    <source>
        <dbReference type="Proteomes" id="UP000604046"/>
    </source>
</evidence>
<accession>A0A812RLP7</accession>
<protein>
    <submittedName>
        <fullName evidence="3">Uncharacterized protein</fullName>
    </submittedName>
</protein>
<keyword evidence="1" id="KW-0175">Coiled coil</keyword>
<keyword evidence="4" id="KW-1185">Reference proteome</keyword>
<evidence type="ECO:0000313" key="3">
    <source>
        <dbReference type="EMBL" id="CAE7444765.1"/>
    </source>
</evidence>
<comment type="caution">
    <text evidence="3">The sequence shown here is derived from an EMBL/GenBank/DDBJ whole genome shotgun (WGS) entry which is preliminary data.</text>
</comment>
<organism evidence="3 4">
    <name type="scientific">Symbiodinium natans</name>
    <dbReference type="NCBI Taxonomy" id="878477"/>
    <lineage>
        <taxon>Eukaryota</taxon>
        <taxon>Sar</taxon>
        <taxon>Alveolata</taxon>
        <taxon>Dinophyceae</taxon>
        <taxon>Suessiales</taxon>
        <taxon>Symbiodiniaceae</taxon>
        <taxon>Symbiodinium</taxon>
    </lineage>
</organism>
<feature type="region of interest" description="Disordered" evidence="2">
    <location>
        <begin position="305"/>
        <end position="354"/>
    </location>
</feature>
<evidence type="ECO:0000256" key="1">
    <source>
        <dbReference type="SAM" id="Coils"/>
    </source>
</evidence>
<sequence length="354" mass="38551">MDSSRMSEEGFGVADQSQGSLPWRLSLKGTFKTLSEWGDQIERRHFDGNFLEAVSSAPRQAVEQHRHLLSQASRIGGELGSAAVKLVEEAAGRGPDSSSPTACYFETSPAELAAVTLGTYVPTTCITDLWQEVSRLQQDLQLHEELRKGRSSALTSQDEALRKLRAELMESRCSVQEALEGRQRAAGRLQGSERGFEALQDAHRNLQQLRAEAESELRQLKAAAAQALQVEAEALAPGAASQISTRFLAPGAASWARDGPEIEALKAAKVELAELLAESDEVRLRSRRESAQLAHQLEGAEAENLRLGGSGARRTAQDARPLNDGSMVSPSTPSQGSRQPVWKRWTARDDNPFS</sequence>
<dbReference type="Proteomes" id="UP000604046">
    <property type="component" value="Unassembled WGS sequence"/>
</dbReference>
<dbReference type="OrthoDB" id="426411at2759"/>
<gene>
    <name evidence="3" type="ORF">SNAT2548_LOCUS24211</name>
</gene>
<feature type="coiled-coil region" evidence="1">
    <location>
        <begin position="196"/>
        <end position="233"/>
    </location>
</feature>
<dbReference type="EMBL" id="CAJNDS010002349">
    <property type="protein sequence ID" value="CAE7444765.1"/>
    <property type="molecule type" value="Genomic_DNA"/>
</dbReference>
<name>A0A812RLP7_9DINO</name>
<evidence type="ECO:0000256" key="2">
    <source>
        <dbReference type="SAM" id="MobiDB-lite"/>
    </source>
</evidence>
<proteinExistence type="predicted"/>
<dbReference type="AlphaFoldDB" id="A0A812RLP7"/>
<reference evidence="3" key="1">
    <citation type="submission" date="2021-02" db="EMBL/GenBank/DDBJ databases">
        <authorList>
            <person name="Dougan E. K."/>
            <person name="Rhodes N."/>
            <person name="Thang M."/>
            <person name="Chan C."/>
        </authorList>
    </citation>
    <scope>NUCLEOTIDE SEQUENCE</scope>
</reference>
<feature type="compositionally biased region" description="Polar residues" evidence="2">
    <location>
        <begin position="326"/>
        <end position="338"/>
    </location>
</feature>